<evidence type="ECO:0000313" key="2">
    <source>
        <dbReference type="EMBL" id="MDA3734205.1"/>
    </source>
</evidence>
<dbReference type="InterPro" id="IPR036388">
    <property type="entry name" value="WH-like_DNA-bd_sf"/>
</dbReference>
<gene>
    <name evidence="2" type="ORF">PBV87_22280</name>
</gene>
<name>A0AA42DRW8_9FIRM</name>
<dbReference type="SUPFAM" id="SSF46785">
    <property type="entry name" value="Winged helix' DNA-binding domain"/>
    <property type="match status" value="1"/>
</dbReference>
<dbReference type="PANTHER" id="PTHR33221:SF5">
    <property type="entry name" value="HTH-TYPE TRANSCRIPTIONAL REGULATOR ISCR"/>
    <property type="match status" value="1"/>
</dbReference>
<dbReference type="Pfam" id="PF02082">
    <property type="entry name" value="Rrf2"/>
    <property type="match status" value="1"/>
</dbReference>
<comment type="caution">
    <text evidence="2">The sequence shown here is derived from an EMBL/GenBank/DDBJ whole genome shotgun (WGS) entry which is preliminary data.</text>
</comment>
<protein>
    <submittedName>
        <fullName evidence="2">Rrf2 family transcriptional regulator</fullName>
    </submittedName>
</protein>
<evidence type="ECO:0000256" key="1">
    <source>
        <dbReference type="ARBA" id="ARBA00023125"/>
    </source>
</evidence>
<organism evidence="2 3">
    <name type="scientific">Holtiella tumoricola</name>
    <dbReference type="NCBI Taxonomy" id="3018743"/>
    <lineage>
        <taxon>Bacteria</taxon>
        <taxon>Bacillati</taxon>
        <taxon>Bacillota</taxon>
        <taxon>Clostridia</taxon>
        <taxon>Lachnospirales</taxon>
        <taxon>Cellulosilyticaceae</taxon>
        <taxon>Holtiella</taxon>
    </lineage>
</organism>
<dbReference type="InterPro" id="IPR000944">
    <property type="entry name" value="Tscrpt_reg_Rrf2"/>
</dbReference>
<dbReference type="GO" id="GO:0005829">
    <property type="term" value="C:cytosol"/>
    <property type="evidence" value="ECO:0007669"/>
    <property type="project" value="TreeGrafter"/>
</dbReference>
<keyword evidence="1" id="KW-0238">DNA-binding</keyword>
<dbReference type="Proteomes" id="UP001169242">
    <property type="component" value="Unassembled WGS sequence"/>
</dbReference>
<accession>A0AA42DRW8</accession>
<dbReference type="NCBIfam" id="TIGR00738">
    <property type="entry name" value="rrf2_super"/>
    <property type="match status" value="1"/>
</dbReference>
<dbReference type="GO" id="GO:0003677">
    <property type="term" value="F:DNA binding"/>
    <property type="evidence" value="ECO:0007669"/>
    <property type="project" value="UniProtKB-KW"/>
</dbReference>
<keyword evidence="3" id="KW-1185">Reference proteome</keyword>
<dbReference type="PROSITE" id="PS51197">
    <property type="entry name" value="HTH_RRF2_2"/>
    <property type="match status" value="1"/>
</dbReference>
<dbReference type="EMBL" id="JAQIFT010000074">
    <property type="protein sequence ID" value="MDA3734205.1"/>
    <property type="molecule type" value="Genomic_DNA"/>
</dbReference>
<sequence>MRISSKGRYGLAAMLALAQVSTSGECITILTISEKLGLSKIYLEQVFSLLKRAHLVISIKGAQGGYQLAHPLEEITVAQILQAIETNLFEKTESSVTDDAIEKTMNHFVWQTLDDSIYTTLNTITLATLKEELAKYNPEESYMFYI</sequence>
<dbReference type="InterPro" id="IPR036390">
    <property type="entry name" value="WH_DNA-bd_sf"/>
</dbReference>
<proteinExistence type="predicted"/>
<evidence type="ECO:0000313" key="3">
    <source>
        <dbReference type="Proteomes" id="UP001169242"/>
    </source>
</evidence>
<reference evidence="2" key="1">
    <citation type="journal article" date="2023" name="Int. J. Syst. Evol. Microbiol.">
        <title>&lt;i&gt;Holtiella tumoricola&lt;/i&gt; gen. nov. sp. nov., isolated from a human clinical sample.</title>
        <authorList>
            <person name="Allen-Vercoe E."/>
            <person name="Daigneault M.C."/>
            <person name="Vancuren S.J."/>
            <person name="Cochrane K."/>
            <person name="O'Neal L.L."/>
            <person name="Sankaranarayanan K."/>
            <person name="Lawson P.A."/>
        </authorList>
    </citation>
    <scope>NUCLEOTIDE SEQUENCE</scope>
    <source>
        <strain evidence="2">CC70A</strain>
    </source>
</reference>
<dbReference type="Gene3D" id="1.10.10.10">
    <property type="entry name" value="Winged helix-like DNA-binding domain superfamily/Winged helix DNA-binding domain"/>
    <property type="match status" value="1"/>
</dbReference>
<dbReference type="AlphaFoldDB" id="A0AA42DRW8"/>
<dbReference type="RefSeq" id="WP_271013795.1">
    <property type="nucleotide sequence ID" value="NZ_JAQIFT010000074.1"/>
</dbReference>
<dbReference type="PANTHER" id="PTHR33221">
    <property type="entry name" value="WINGED HELIX-TURN-HELIX TRANSCRIPTIONAL REGULATOR, RRF2 FAMILY"/>
    <property type="match status" value="1"/>
</dbReference>
<dbReference type="GO" id="GO:0003700">
    <property type="term" value="F:DNA-binding transcription factor activity"/>
    <property type="evidence" value="ECO:0007669"/>
    <property type="project" value="TreeGrafter"/>
</dbReference>